<evidence type="ECO:0000313" key="2">
    <source>
        <dbReference type="EMBL" id="SKB93679.1"/>
    </source>
</evidence>
<evidence type="ECO:0000313" key="3">
    <source>
        <dbReference type="Proteomes" id="UP000189818"/>
    </source>
</evidence>
<dbReference type="Proteomes" id="UP000189818">
    <property type="component" value="Unassembled WGS sequence"/>
</dbReference>
<dbReference type="AlphaFoldDB" id="A0A1T5FBY3"/>
<keyword evidence="3" id="KW-1185">Reference proteome</keyword>
<reference evidence="3" key="1">
    <citation type="submission" date="2017-02" db="EMBL/GenBank/DDBJ databases">
        <authorList>
            <person name="Varghese N."/>
            <person name="Submissions S."/>
        </authorList>
    </citation>
    <scope>NUCLEOTIDE SEQUENCE [LARGE SCALE GENOMIC DNA]</scope>
    <source>
        <strain evidence="3">UM2</strain>
    </source>
</reference>
<feature type="chain" id="PRO_5010578124" evidence="1">
    <location>
        <begin position="36"/>
        <end position="130"/>
    </location>
</feature>
<protein>
    <submittedName>
        <fullName evidence="2">Uncharacterized protein</fullName>
    </submittedName>
</protein>
<gene>
    <name evidence="2" type="ORF">SAMN06295920_10939</name>
</gene>
<accession>A0A1T5FBY3</accession>
<proteinExistence type="predicted"/>
<dbReference type="STRING" id="439228.SAMN06295920_10939"/>
<feature type="signal peptide" evidence="1">
    <location>
        <begin position="1"/>
        <end position="35"/>
    </location>
</feature>
<organism evidence="2 3">
    <name type="scientific">Rhizorhabdus histidinilytica</name>
    <dbReference type="NCBI Taxonomy" id="439228"/>
    <lineage>
        <taxon>Bacteria</taxon>
        <taxon>Pseudomonadati</taxon>
        <taxon>Pseudomonadota</taxon>
        <taxon>Alphaproteobacteria</taxon>
        <taxon>Sphingomonadales</taxon>
        <taxon>Sphingomonadaceae</taxon>
        <taxon>Rhizorhabdus</taxon>
    </lineage>
</organism>
<dbReference type="EMBL" id="FUYM01000009">
    <property type="protein sequence ID" value="SKB93679.1"/>
    <property type="molecule type" value="Genomic_DNA"/>
</dbReference>
<keyword evidence="1" id="KW-0732">Signal</keyword>
<name>A0A1T5FBY3_9SPHN</name>
<sequence length="130" mass="14101">MPLCVAARLDYHSPMKIVTAAVLAALIAAAAPAFAANSFSDQLKKLSPLQQRATLRRAVLDEGKYCRRIGPVAYQGPYKNLEMWTVQCDRDAAYAAFIGQDGSVQVRPCADLASLKLPTCRLPKPAPARK</sequence>
<evidence type="ECO:0000256" key="1">
    <source>
        <dbReference type="SAM" id="SignalP"/>
    </source>
</evidence>